<organism evidence="3">
    <name type="scientific">uncultured Eubacteriales bacterium</name>
    <dbReference type="NCBI Taxonomy" id="172733"/>
    <lineage>
        <taxon>Bacteria</taxon>
        <taxon>Bacillati</taxon>
        <taxon>Bacillota</taxon>
        <taxon>Clostridia</taxon>
        <taxon>Eubacteriales</taxon>
        <taxon>environmental samples</taxon>
    </lineage>
</organism>
<proteinExistence type="predicted"/>
<accession>A0A212JIS5</accession>
<dbReference type="InterPro" id="IPR047650">
    <property type="entry name" value="Transpos_IS110"/>
</dbReference>
<dbReference type="Pfam" id="PF01548">
    <property type="entry name" value="DEDD_Tnp_IS110"/>
    <property type="match status" value="1"/>
</dbReference>
<dbReference type="NCBIfam" id="NF033542">
    <property type="entry name" value="transpos_IS110"/>
    <property type="match status" value="1"/>
</dbReference>
<dbReference type="EMBL" id="FLUN01000001">
    <property type="protein sequence ID" value="SBV99311.1"/>
    <property type="molecule type" value="Genomic_DNA"/>
</dbReference>
<gene>
    <name evidence="3" type="ORF">KL86CLO1_11174</name>
</gene>
<dbReference type="GO" id="GO:0004803">
    <property type="term" value="F:transposase activity"/>
    <property type="evidence" value="ECO:0007669"/>
    <property type="project" value="InterPro"/>
</dbReference>
<name>A0A212JIS5_9FIRM</name>
<sequence length="407" mass="46041">MQKRESYLYVGMDLHKKTHTAVLVNCWNEKIETLVIENKPVEFEKLVKRVNKKALSLGLTPVYGLENAYGHGRSLAVFLLEKGCVVKDVNPALAYDRRRSAPTMKKNDEYDAYCVGMVLIDQLHILPDAKPADNYWTLAQLVNRRDTIVNDGIRLKNALHEQLSVPYPSYRKFFSEIDLKSALYFWKTYPSPIHLKDKTAEELTAELRAIAANISKSKAALILDCIQNDGDTLRDYQSSRDFITQSLVRDLERQQAELSQVDSEIEKMLKTFDYKLTTLPGVGSAIAGKLIAEIGDIRRFPNAHKLASFAGIAPKRFSSAGKGRDESNKQGNRALHGLFYFLAVSMVCVPKSGRPNNPVFYDYFCRKLGEGKTKSQALVCIMRRLVNIVYGMMKNKTAYIAPSMDEH</sequence>
<dbReference type="PANTHER" id="PTHR33055:SF13">
    <property type="entry name" value="TRANSPOSASE"/>
    <property type="match status" value="1"/>
</dbReference>
<dbReference type="GO" id="GO:0003677">
    <property type="term" value="F:DNA binding"/>
    <property type="evidence" value="ECO:0007669"/>
    <property type="project" value="InterPro"/>
</dbReference>
<dbReference type="Pfam" id="PF02371">
    <property type="entry name" value="Transposase_20"/>
    <property type="match status" value="1"/>
</dbReference>
<feature type="domain" description="Transposase IS116/IS110/IS902 C-terminal" evidence="2">
    <location>
        <begin position="275"/>
        <end position="347"/>
    </location>
</feature>
<evidence type="ECO:0000313" key="3">
    <source>
        <dbReference type="EMBL" id="SBV99311.1"/>
    </source>
</evidence>
<feature type="domain" description="Transposase IS110-like N-terminal" evidence="1">
    <location>
        <begin position="10"/>
        <end position="165"/>
    </location>
</feature>
<dbReference type="AlphaFoldDB" id="A0A212JIS5"/>
<dbReference type="InterPro" id="IPR002525">
    <property type="entry name" value="Transp_IS110-like_N"/>
</dbReference>
<evidence type="ECO:0000259" key="1">
    <source>
        <dbReference type="Pfam" id="PF01548"/>
    </source>
</evidence>
<dbReference type="GO" id="GO:0006313">
    <property type="term" value="P:DNA transposition"/>
    <property type="evidence" value="ECO:0007669"/>
    <property type="project" value="InterPro"/>
</dbReference>
<dbReference type="InterPro" id="IPR003346">
    <property type="entry name" value="Transposase_20"/>
</dbReference>
<protein>
    <submittedName>
        <fullName evidence="3">Transposase</fullName>
    </submittedName>
</protein>
<reference evidence="3" key="1">
    <citation type="submission" date="2016-04" db="EMBL/GenBank/DDBJ databases">
        <authorList>
            <person name="Evans L.H."/>
            <person name="Alamgir A."/>
            <person name="Owens N."/>
            <person name="Weber N.D."/>
            <person name="Virtaneva K."/>
            <person name="Barbian K."/>
            <person name="Babar A."/>
            <person name="Rosenke K."/>
        </authorList>
    </citation>
    <scope>NUCLEOTIDE SEQUENCE</scope>
    <source>
        <strain evidence="3">86</strain>
    </source>
</reference>
<evidence type="ECO:0000259" key="2">
    <source>
        <dbReference type="Pfam" id="PF02371"/>
    </source>
</evidence>
<dbReference type="PANTHER" id="PTHR33055">
    <property type="entry name" value="TRANSPOSASE FOR INSERTION SEQUENCE ELEMENT IS1111A"/>
    <property type="match status" value="1"/>
</dbReference>